<dbReference type="InterPro" id="IPR035172">
    <property type="entry name" value="DUF5302"/>
</dbReference>
<dbReference type="Proteomes" id="UP001501237">
    <property type="component" value="Unassembled WGS sequence"/>
</dbReference>
<organism evidence="2 3">
    <name type="scientific">Actinocorallia longicatena</name>
    <dbReference type="NCBI Taxonomy" id="111803"/>
    <lineage>
        <taxon>Bacteria</taxon>
        <taxon>Bacillati</taxon>
        <taxon>Actinomycetota</taxon>
        <taxon>Actinomycetes</taxon>
        <taxon>Streptosporangiales</taxon>
        <taxon>Thermomonosporaceae</taxon>
        <taxon>Actinocorallia</taxon>
    </lineage>
</organism>
<name>A0ABP6PXG8_9ACTN</name>
<dbReference type="Pfam" id="PF17227">
    <property type="entry name" value="DUF5302"/>
    <property type="match status" value="1"/>
</dbReference>
<evidence type="ECO:0000313" key="3">
    <source>
        <dbReference type="Proteomes" id="UP001501237"/>
    </source>
</evidence>
<reference evidence="3" key="1">
    <citation type="journal article" date="2019" name="Int. J. Syst. Evol. Microbiol.">
        <title>The Global Catalogue of Microorganisms (GCM) 10K type strain sequencing project: providing services to taxonomists for standard genome sequencing and annotation.</title>
        <authorList>
            <consortium name="The Broad Institute Genomics Platform"/>
            <consortium name="The Broad Institute Genome Sequencing Center for Infectious Disease"/>
            <person name="Wu L."/>
            <person name="Ma J."/>
        </authorList>
    </citation>
    <scope>NUCLEOTIDE SEQUENCE [LARGE SCALE GENOMIC DNA]</scope>
    <source>
        <strain evidence="3">JCM 9377</strain>
    </source>
</reference>
<feature type="compositionally biased region" description="Acidic residues" evidence="1">
    <location>
        <begin position="1"/>
        <end position="21"/>
    </location>
</feature>
<proteinExistence type="predicted"/>
<evidence type="ECO:0008006" key="4">
    <source>
        <dbReference type="Google" id="ProtNLM"/>
    </source>
</evidence>
<keyword evidence="3" id="KW-1185">Reference proteome</keyword>
<sequence length="71" mass="7606">MSDHEQDEQINDAAEVEETPEEESKRKFREALERKKSGAQGGVGGGKGGSKIHGTHAQAGGKRTFRRKAGG</sequence>
<dbReference type="RefSeq" id="WP_344821658.1">
    <property type="nucleotide sequence ID" value="NZ_BAAAUV010000001.1"/>
</dbReference>
<feature type="compositionally biased region" description="Gly residues" evidence="1">
    <location>
        <begin position="39"/>
        <end position="51"/>
    </location>
</feature>
<evidence type="ECO:0000313" key="2">
    <source>
        <dbReference type="EMBL" id="GAA3195205.1"/>
    </source>
</evidence>
<evidence type="ECO:0000256" key="1">
    <source>
        <dbReference type="SAM" id="MobiDB-lite"/>
    </source>
</evidence>
<comment type="caution">
    <text evidence="2">The sequence shown here is derived from an EMBL/GenBank/DDBJ whole genome shotgun (WGS) entry which is preliminary data.</text>
</comment>
<accession>A0ABP6PXG8</accession>
<feature type="region of interest" description="Disordered" evidence="1">
    <location>
        <begin position="1"/>
        <end position="71"/>
    </location>
</feature>
<protein>
    <recommendedName>
        <fullName evidence="4">DUF5302 domain-containing protein</fullName>
    </recommendedName>
</protein>
<gene>
    <name evidence="2" type="ORF">GCM10010468_05320</name>
</gene>
<feature type="compositionally biased region" description="Basic and acidic residues" evidence="1">
    <location>
        <begin position="22"/>
        <end position="36"/>
    </location>
</feature>
<dbReference type="EMBL" id="BAAAUV010000001">
    <property type="protein sequence ID" value="GAA3195205.1"/>
    <property type="molecule type" value="Genomic_DNA"/>
</dbReference>